<gene>
    <name evidence="1" type="ORF">GGR05_004109</name>
</gene>
<dbReference type="InterPro" id="IPR036278">
    <property type="entry name" value="Sialidase_sf"/>
</dbReference>
<keyword evidence="2" id="KW-1185">Reference proteome</keyword>
<evidence type="ECO:0000313" key="2">
    <source>
        <dbReference type="Proteomes" id="UP000531216"/>
    </source>
</evidence>
<dbReference type="Proteomes" id="UP000531216">
    <property type="component" value="Unassembled WGS sequence"/>
</dbReference>
<dbReference type="OrthoDB" id="564699at2"/>
<sequence length="372" mass="39216">MSAMGGVRRGVRTLSERQGGVPVGGIDYFEFDPGGDWLPADGRLIDRTDALAAVFLPSAAIGNVVGTLPLRVRDGCYGGGKFVFGCEGGKLIVTTDLVSFTTATLPNETGYVNSVVYAKGTFAAFTSTLKVYRSTDGLTWTLASTPDPTYLNVQTMISFVAGLFMLVRTQVNTGNSDTVFLSSPDLVTWTQRGFVPGVLISVGDVRSDGDLLVMTSASNSRLISTRDGVNFAMLTVNFNGAPTAVSVADGIVYVGTRASSGTSTPLISDDGLASTSQILGTGGVSCSVHRVGDEVIETRQDGGSNYVMNGVRRAISGADLNSGSDKRVLVGNGLAATFELLSTSYRRSTKLRLPRAYRRPSTPNLKPYVKVV</sequence>
<accession>A0A7W6BX08</accession>
<organism evidence="1 2">
    <name type="scientific">Aureimonas phyllosphaerae</name>
    <dbReference type="NCBI Taxonomy" id="1166078"/>
    <lineage>
        <taxon>Bacteria</taxon>
        <taxon>Pseudomonadati</taxon>
        <taxon>Pseudomonadota</taxon>
        <taxon>Alphaproteobacteria</taxon>
        <taxon>Hyphomicrobiales</taxon>
        <taxon>Aurantimonadaceae</taxon>
        <taxon>Aureimonas</taxon>
    </lineage>
</organism>
<name>A0A7W6BX08_9HYPH</name>
<evidence type="ECO:0000313" key="1">
    <source>
        <dbReference type="EMBL" id="MBB3937940.1"/>
    </source>
</evidence>
<dbReference type="SUPFAM" id="SSF50939">
    <property type="entry name" value="Sialidases"/>
    <property type="match status" value="1"/>
</dbReference>
<protein>
    <submittedName>
        <fullName evidence="1">Uncharacterized protein</fullName>
    </submittedName>
</protein>
<comment type="caution">
    <text evidence="1">The sequence shown here is derived from an EMBL/GenBank/DDBJ whole genome shotgun (WGS) entry which is preliminary data.</text>
</comment>
<reference evidence="1 2" key="1">
    <citation type="submission" date="2020-08" db="EMBL/GenBank/DDBJ databases">
        <title>Genomic Encyclopedia of Type Strains, Phase IV (KMG-IV): sequencing the most valuable type-strain genomes for metagenomic binning, comparative biology and taxonomic classification.</title>
        <authorList>
            <person name="Goeker M."/>
        </authorList>
    </citation>
    <scope>NUCLEOTIDE SEQUENCE [LARGE SCALE GENOMIC DNA]</scope>
    <source>
        <strain evidence="1 2">DSM 25024</strain>
    </source>
</reference>
<dbReference type="AlphaFoldDB" id="A0A7W6BX08"/>
<dbReference type="EMBL" id="JACIDO010000013">
    <property type="protein sequence ID" value="MBB3937940.1"/>
    <property type="molecule type" value="Genomic_DNA"/>
</dbReference>
<dbReference type="RefSeq" id="WP_139224716.1">
    <property type="nucleotide sequence ID" value="NZ_FOOA01000025.1"/>
</dbReference>
<proteinExistence type="predicted"/>